<dbReference type="GO" id="GO:0005524">
    <property type="term" value="F:ATP binding"/>
    <property type="evidence" value="ECO:0007669"/>
    <property type="project" value="UniProtKB-KW"/>
</dbReference>
<keyword evidence="3" id="KW-0547">Nucleotide-binding</keyword>
<dbReference type="InterPro" id="IPR043136">
    <property type="entry name" value="B30.2/SPRY_sf"/>
</dbReference>
<dbReference type="AlphaFoldDB" id="A0A6P6MK74"/>
<feature type="compositionally biased region" description="Basic and acidic residues" evidence="5">
    <location>
        <begin position="1003"/>
        <end position="1015"/>
    </location>
</feature>
<dbReference type="KEGG" id="caua:113068305"/>
<dbReference type="Pfam" id="PF05729">
    <property type="entry name" value="NACHT"/>
    <property type="match status" value="1"/>
</dbReference>
<feature type="region of interest" description="Disordered" evidence="5">
    <location>
        <begin position="984"/>
        <end position="1019"/>
    </location>
</feature>
<proteinExistence type="predicted"/>
<name>A0A6P6MK74_CARAU</name>
<evidence type="ECO:0000256" key="3">
    <source>
        <dbReference type="ARBA" id="ARBA00022741"/>
    </source>
</evidence>
<dbReference type="InterPro" id="IPR001870">
    <property type="entry name" value="B30.2/SPRY"/>
</dbReference>
<dbReference type="Gene3D" id="2.60.120.920">
    <property type="match status" value="1"/>
</dbReference>
<dbReference type="SMART" id="SM00368">
    <property type="entry name" value="LRR_RI"/>
    <property type="match status" value="4"/>
</dbReference>
<evidence type="ECO:0000313" key="9">
    <source>
        <dbReference type="RefSeq" id="XP_026096789.1"/>
    </source>
</evidence>
<dbReference type="InterPro" id="IPR032675">
    <property type="entry name" value="LRR_dom_sf"/>
</dbReference>
<keyword evidence="2" id="KW-0677">Repeat</keyword>
<evidence type="ECO:0000259" key="7">
    <source>
        <dbReference type="PROSITE" id="PS50837"/>
    </source>
</evidence>
<reference evidence="9" key="1">
    <citation type="submission" date="2025-08" db="UniProtKB">
        <authorList>
            <consortium name="RefSeq"/>
        </authorList>
    </citation>
    <scope>IDENTIFICATION</scope>
    <source>
        <strain evidence="9">Wakin</strain>
        <tissue evidence="9">Muscle</tissue>
    </source>
</reference>
<evidence type="ECO:0000256" key="5">
    <source>
        <dbReference type="SAM" id="MobiDB-lite"/>
    </source>
</evidence>
<dbReference type="InterPro" id="IPR003879">
    <property type="entry name" value="Butyrophylin_SPRY"/>
</dbReference>
<dbReference type="InterPro" id="IPR027417">
    <property type="entry name" value="P-loop_NTPase"/>
</dbReference>
<gene>
    <name evidence="9" type="primary">LOC113068305</name>
</gene>
<dbReference type="Gene3D" id="3.40.50.300">
    <property type="entry name" value="P-loop containing nucleotide triphosphate hydrolases"/>
    <property type="match status" value="1"/>
</dbReference>
<keyword evidence="4" id="KW-0067">ATP-binding</keyword>
<dbReference type="InterPro" id="IPR041267">
    <property type="entry name" value="NLRP_HD2"/>
</dbReference>
<organism evidence="8 9">
    <name type="scientific">Carassius auratus</name>
    <name type="common">Goldfish</name>
    <dbReference type="NCBI Taxonomy" id="7957"/>
    <lineage>
        <taxon>Eukaryota</taxon>
        <taxon>Metazoa</taxon>
        <taxon>Chordata</taxon>
        <taxon>Craniata</taxon>
        <taxon>Vertebrata</taxon>
        <taxon>Euteleostomi</taxon>
        <taxon>Actinopterygii</taxon>
        <taxon>Neopterygii</taxon>
        <taxon>Teleostei</taxon>
        <taxon>Ostariophysi</taxon>
        <taxon>Cypriniformes</taxon>
        <taxon>Cyprinidae</taxon>
        <taxon>Cyprininae</taxon>
        <taxon>Carassius</taxon>
    </lineage>
</organism>
<dbReference type="Proteomes" id="UP000515129">
    <property type="component" value="Linkage group LG44F"/>
</dbReference>
<dbReference type="PANTHER" id="PTHR24106">
    <property type="entry name" value="NACHT, LRR AND CARD DOMAINS-CONTAINING"/>
    <property type="match status" value="1"/>
</dbReference>
<dbReference type="SUPFAM" id="SSF52047">
    <property type="entry name" value="RNI-like"/>
    <property type="match status" value="1"/>
</dbReference>
<dbReference type="InterPro" id="IPR003877">
    <property type="entry name" value="SPRY_dom"/>
</dbReference>
<dbReference type="GeneID" id="113068305"/>
<dbReference type="Pfam" id="PF00622">
    <property type="entry name" value="SPRY"/>
    <property type="match status" value="1"/>
</dbReference>
<feature type="region of interest" description="Disordered" evidence="5">
    <location>
        <begin position="1"/>
        <end position="32"/>
    </location>
</feature>
<feature type="domain" description="NACHT" evidence="7">
    <location>
        <begin position="115"/>
        <end position="244"/>
    </location>
</feature>
<evidence type="ECO:0000259" key="6">
    <source>
        <dbReference type="PROSITE" id="PS50188"/>
    </source>
</evidence>
<dbReference type="SUPFAM" id="SSF49899">
    <property type="entry name" value="Concanavalin A-like lectins/glucanases"/>
    <property type="match status" value="1"/>
</dbReference>
<protein>
    <submittedName>
        <fullName evidence="9">Protein NLRC3-like</fullName>
    </submittedName>
</protein>
<evidence type="ECO:0000313" key="8">
    <source>
        <dbReference type="Proteomes" id="UP000515129"/>
    </source>
</evidence>
<dbReference type="PROSITE" id="PS50188">
    <property type="entry name" value="B302_SPRY"/>
    <property type="match status" value="1"/>
</dbReference>
<keyword evidence="1" id="KW-0433">Leucine-rich repeat</keyword>
<evidence type="ECO:0000256" key="2">
    <source>
        <dbReference type="ARBA" id="ARBA00022737"/>
    </source>
</evidence>
<dbReference type="OrthoDB" id="8847741at2759"/>
<dbReference type="PRINTS" id="PR01407">
    <property type="entry name" value="BUTYPHLNCDUF"/>
</dbReference>
<dbReference type="Pfam" id="PF13516">
    <property type="entry name" value="LRR_6"/>
    <property type="match status" value="1"/>
</dbReference>
<dbReference type="Pfam" id="PF17776">
    <property type="entry name" value="NLRC4_HD2"/>
    <property type="match status" value="1"/>
</dbReference>
<dbReference type="SMART" id="SM00449">
    <property type="entry name" value="SPRY"/>
    <property type="match status" value="1"/>
</dbReference>
<dbReference type="Gene3D" id="3.80.10.10">
    <property type="entry name" value="Ribonuclease Inhibitor"/>
    <property type="match status" value="2"/>
</dbReference>
<sequence length="1179" mass="133553">MLTTMASTLKGNVLQDQTKMNNQSTESCSSLSVEETKEIQTLKALLQESLRKRYEDTPDGIPLKMYESNRTHLDGQIVHEMRELERPYNEDVKDENVINYEDLLKPRSSTDGRIRTIMMRGISGCGKSTVVTKFVLDWAHGRTHQHIDFVFPLHLCELNILHDKKLSLIELLDLIFPKLPKPETLERSQILFIWDGLGEFRFLLNFKRTKACTDPVSPVSVICMLVNLLKGNLLPSAQILVTSRLKDAGLIPPEYIQRVVELHGLDDLQWEEQIRSEVRDQNVVARATVHVKSSRSLYIMRSLPFFCQMASTVLEEIFSNCCNIDPPLTLTEMVTHFLLIQMKRHEEKSSKSGTEEILKLGKLAWHMLQRDTLTFIEKDQRETNTDPLLPVKLSEDWPMFFRKQDMMGLGKMYRFTHPSVQEFLAALYVAVHYEPSKGNVMSFTLAEKAKKLLSPTDVPPDMLRRAVDRALRSKTGQLDIFLLFLLGISAGPSHRLLSSFFQNTSLHIRTEDVVKNILQKIKAKPLFEISVNLSRCLEELDVAVPVVQNRDQVEFQTYGDVHVTPSEWSHIATTLLTSEDPSLTFDVSEYTNADEATMRLLPVIKISRVLRLDEATDLSWALIASALRSPANRIREIYIEKNAFCYINLSLLSDGMRSPNCKVETLWTPYFGRQKDGDQLFSGILLNPTHLRELKLLNSLRMSERTVESVSQILTDPDCRMENLTLQGIETLESCKILAAALCSSSCRLQELDLIRCCRESEDQALQLVSEAFRHPNFKIRVLRLEVCSIKQETASALFSAFQENPSHLRKLELSLFLWSSLELQQLFSLLADPCFKLETLRIVHLRQLQVDSLETLASVLGSCSLRSLDLSMCGLTDSYVELLSAGLSNPGCKLEILRMTHCSITEAGAACLARALSSNPSHMQEIDLSINPVKGPGFDQLRSVLEDPATRLEKLIVDGLEEQRDMETLQQYTCKLTWDPNTASSSVQVSEEDEALVKRRRNPEPDSHHPESFKNQDQIMSREGLSSRHFFQLEWFGRWATIGMAYNDISRKGSSAACSIGLNNKSWGILVSTPSSLCNALHGGVEMRLPDCSPWRVGVYLDWAAGTLSFYDTTDDKAELIHTFHAKFTQPLFLLVSISAGVKILLDVSPPVCVHDHDPWDMFRGFKECKGCNGSKAC</sequence>
<accession>A0A6P6MK74</accession>
<dbReference type="RefSeq" id="XP_026096789.1">
    <property type="nucleotide sequence ID" value="XM_026241004.1"/>
</dbReference>
<dbReference type="PROSITE" id="PS50837">
    <property type="entry name" value="NACHT"/>
    <property type="match status" value="1"/>
</dbReference>
<feature type="domain" description="B30.2/SPRY" evidence="6">
    <location>
        <begin position="957"/>
        <end position="1152"/>
    </location>
</feature>
<evidence type="ECO:0000256" key="1">
    <source>
        <dbReference type="ARBA" id="ARBA00022614"/>
    </source>
</evidence>
<keyword evidence="8" id="KW-1185">Reference proteome</keyword>
<dbReference type="InterPro" id="IPR013320">
    <property type="entry name" value="ConA-like_dom_sf"/>
</dbReference>
<dbReference type="InterPro" id="IPR007111">
    <property type="entry name" value="NACHT_NTPase"/>
</dbReference>
<evidence type="ECO:0000256" key="4">
    <source>
        <dbReference type="ARBA" id="ARBA00022840"/>
    </source>
</evidence>
<dbReference type="InterPro" id="IPR001611">
    <property type="entry name" value="Leu-rich_rpt"/>
</dbReference>
<dbReference type="InterPro" id="IPR051261">
    <property type="entry name" value="NLR"/>
</dbReference>